<feature type="region of interest" description="Disordered" evidence="1">
    <location>
        <begin position="75"/>
        <end position="103"/>
    </location>
</feature>
<dbReference type="Proteomes" id="UP000653305">
    <property type="component" value="Unassembled WGS sequence"/>
</dbReference>
<proteinExistence type="predicted"/>
<reference evidence="2" key="1">
    <citation type="submission" date="2020-07" db="EMBL/GenBank/DDBJ databases">
        <title>Ethylene signaling mediates host invasion by parasitic plants.</title>
        <authorList>
            <person name="Yoshida S."/>
        </authorList>
    </citation>
    <scope>NUCLEOTIDE SEQUENCE</scope>
    <source>
        <strain evidence="2">Okayama</strain>
    </source>
</reference>
<gene>
    <name evidence="2" type="ORF">PHJA_002949500</name>
</gene>
<evidence type="ECO:0000313" key="2">
    <source>
        <dbReference type="EMBL" id="GFQ08055.1"/>
    </source>
</evidence>
<feature type="compositionally biased region" description="Polar residues" evidence="1">
    <location>
        <begin position="82"/>
        <end position="93"/>
    </location>
</feature>
<organism evidence="2 3">
    <name type="scientific">Phtheirospermum japonicum</name>
    <dbReference type="NCBI Taxonomy" id="374723"/>
    <lineage>
        <taxon>Eukaryota</taxon>
        <taxon>Viridiplantae</taxon>
        <taxon>Streptophyta</taxon>
        <taxon>Embryophyta</taxon>
        <taxon>Tracheophyta</taxon>
        <taxon>Spermatophyta</taxon>
        <taxon>Magnoliopsida</taxon>
        <taxon>eudicotyledons</taxon>
        <taxon>Gunneridae</taxon>
        <taxon>Pentapetalae</taxon>
        <taxon>asterids</taxon>
        <taxon>lamiids</taxon>
        <taxon>Lamiales</taxon>
        <taxon>Orobanchaceae</taxon>
        <taxon>Orobanchaceae incertae sedis</taxon>
        <taxon>Phtheirospermum</taxon>
    </lineage>
</organism>
<accession>A0A830DIY4</accession>
<comment type="caution">
    <text evidence="2">The sequence shown here is derived from an EMBL/GenBank/DDBJ whole genome shotgun (WGS) entry which is preliminary data.</text>
</comment>
<keyword evidence="3" id="KW-1185">Reference proteome</keyword>
<dbReference type="AlphaFoldDB" id="A0A830DIY4"/>
<evidence type="ECO:0000256" key="1">
    <source>
        <dbReference type="SAM" id="MobiDB-lite"/>
    </source>
</evidence>
<protein>
    <submittedName>
        <fullName evidence="2">Uncharacterized protein</fullName>
    </submittedName>
</protein>
<evidence type="ECO:0000313" key="3">
    <source>
        <dbReference type="Proteomes" id="UP000653305"/>
    </source>
</evidence>
<dbReference type="OrthoDB" id="912437at2759"/>
<dbReference type="EMBL" id="BMAC01002794">
    <property type="protein sequence ID" value="GFQ08055.1"/>
    <property type="molecule type" value="Genomic_DNA"/>
</dbReference>
<sequence>MDIDQEEIEVVVIIEEVMNMIRTFLLLVHFYVTHFLDPLARRRRTHRLFVHYRMADRIPDQISNMRTLTSIDHMTRSETEETSTGQEAESSATGKDRKGKKRKAVDPLQERFVALMESFVAKTDGRLGELAQRIGFQQDVKLQRKAVFDALSAMHFLSVEDKLTVSKMLCKSGEDLDLFDSISDEYKMVMVKMMLDGRL</sequence>
<name>A0A830DIY4_9LAMI</name>